<protein>
    <recommendedName>
        <fullName evidence="1">Penicillin-binding protein activator LpoB</fullName>
    </recommendedName>
</protein>
<dbReference type="InterPro" id="IPR014094">
    <property type="entry name" value="LpoB"/>
</dbReference>
<feature type="chain" id="PRO_5024432218" description="Penicillin-binding protein activator LpoB" evidence="2">
    <location>
        <begin position="23"/>
        <end position="210"/>
    </location>
</feature>
<reference evidence="3" key="1">
    <citation type="submission" date="2018-05" db="EMBL/GenBank/DDBJ databases">
        <authorList>
            <consortium name="PulseNet: The National Subtyping Network for Foodborne Disease Surveillance"/>
            <person name="Tarr C.L."/>
            <person name="Trees E."/>
            <person name="Katz L.S."/>
            <person name="Carleton-Romer H.A."/>
            <person name="Stroika S."/>
            <person name="Kucerova Z."/>
            <person name="Roache K.F."/>
            <person name="Sabol A.L."/>
            <person name="Besser J."/>
            <person name="Gerner-Smidt P."/>
        </authorList>
    </citation>
    <scope>NUCLEOTIDE SEQUENCE</scope>
    <source>
        <strain evidence="3">2008D-7097</strain>
    </source>
</reference>
<evidence type="ECO:0000256" key="2">
    <source>
        <dbReference type="SAM" id="SignalP"/>
    </source>
</evidence>
<dbReference type="Pfam" id="PF13036">
    <property type="entry name" value="LpoB"/>
    <property type="match status" value="1"/>
</dbReference>
<dbReference type="EMBL" id="AACKMK010000002">
    <property type="protein sequence ID" value="EAK9939582.1"/>
    <property type="molecule type" value="Genomic_DNA"/>
</dbReference>
<evidence type="ECO:0000313" key="3">
    <source>
        <dbReference type="EMBL" id="EAK9939582.1"/>
    </source>
</evidence>
<comment type="caution">
    <text evidence="3">The sequence shown here is derived from an EMBL/GenBank/DDBJ whole genome shotgun (WGS) entry which is preliminary data.</text>
</comment>
<feature type="signal peptide" evidence="2">
    <location>
        <begin position="1"/>
        <end position="22"/>
    </location>
</feature>
<sequence length="210" mass="22939">MMKKIKILTSVVAISVLFSACMQQPTYVDGTAAKVKQGDSLSMALTGEDFDNTAKEMLNSLFNSSYVVNKIGNSGKAIVAVYDVVNDTALRIDTRNLTDLMVEELINSGKFAASATQGNDSATQNNMDDVMSDKDDDRYDKATVSKNHTQISASLTLQGRIGQQNIKLSNGKTQVEYFFVMKLAEKGSGLVVWQKTNRINKLGSSKTVSW</sequence>
<keyword evidence="2" id="KW-0732">Signal</keyword>
<dbReference type="NCBIfam" id="TIGR02722">
    <property type="entry name" value="lp"/>
    <property type="match status" value="1"/>
</dbReference>
<organism evidence="3">
    <name type="scientific">Campylobacter lari</name>
    <dbReference type="NCBI Taxonomy" id="201"/>
    <lineage>
        <taxon>Bacteria</taxon>
        <taxon>Pseudomonadati</taxon>
        <taxon>Campylobacterota</taxon>
        <taxon>Epsilonproteobacteria</taxon>
        <taxon>Campylobacterales</taxon>
        <taxon>Campylobacteraceae</taxon>
        <taxon>Campylobacter</taxon>
    </lineage>
</organism>
<gene>
    <name evidence="3" type="primary">lpoB</name>
    <name evidence="3" type="ORF">A0Y42_01930</name>
</gene>
<dbReference type="AlphaFoldDB" id="A0A5L8LM33"/>
<accession>A0A5L8LM33</accession>
<evidence type="ECO:0000256" key="1">
    <source>
        <dbReference type="NCBIfam" id="TIGR02722"/>
    </source>
</evidence>
<dbReference type="Gene3D" id="3.40.50.10610">
    <property type="entry name" value="ABC-type transport auxiliary lipoprotein component"/>
    <property type="match status" value="1"/>
</dbReference>
<name>A0A5L8LM33_CAMLA</name>
<dbReference type="PROSITE" id="PS51257">
    <property type="entry name" value="PROKAR_LIPOPROTEIN"/>
    <property type="match status" value="1"/>
</dbReference>
<proteinExistence type="predicted"/>